<accession>I0GRY2</accession>
<evidence type="ECO:0000313" key="2">
    <source>
        <dbReference type="Proteomes" id="UP000007887"/>
    </source>
</evidence>
<dbReference type="EMBL" id="AP012292">
    <property type="protein sequence ID" value="BAL83519.1"/>
    <property type="molecule type" value="Genomic_DNA"/>
</dbReference>
<gene>
    <name evidence="1" type="ordered locus">SELR_18110</name>
</gene>
<organism evidence="1 2">
    <name type="scientific">Selenomonas ruminantium subsp. lactilytica (strain NBRC 103574 / TAM6421)</name>
    <dbReference type="NCBI Taxonomy" id="927704"/>
    <lineage>
        <taxon>Bacteria</taxon>
        <taxon>Bacillati</taxon>
        <taxon>Bacillota</taxon>
        <taxon>Negativicutes</taxon>
        <taxon>Selenomonadales</taxon>
        <taxon>Selenomonadaceae</taxon>
        <taxon>Selenomonas</taxon>
    </lineage>
</organism>
<name>I0GRY2_SELRL</name>
<dbReference type="PATRIC" id="fig|927704.6.peg.1879"/>
<dbReference type="RefSeq" id="WP_014424950.1">
    <property type="nucleotide sequence ID" value="NC_017068.1"/>
</dbReference>
<dbReference type="Proteomes" id="UP000007887">
    <property type="component" value="Chromosome"/>
</dbReference>
<protein>
    <submittedName>
        <fullName evidence="1">Putative phage tail protein</fullName>
    </submittedName>
</protein>
<evidence type="ECO:0000313" key="1">
    <source>
        <dbReference type="EMBL" id="BAL83519.1"/>
    </source>
</evidence>
<dbReference type="HOGENOM" id="CLU_253583_0_0_9"/>
<dbReference type="OrthoDB" id="1660540at2"/>
<reference evidence="1 2" key="1">
    <citation type="submission" date="2011-10" db="EMBL/GenBank/DDBJ databases">
        <title>Whole genome sequence of Selenomonas ruminantium subsp. lactilytica TAM6421.</title>
        <authorList>
            <person name="Oguchi A."/>
            <person name="Ankai A."/>
            <person name="Kaneko J."/>
            <person name="Yamada-Narita S."/>
            <person name="Fukui S."/>
            <person name="Takahashi M."/>
            <person name="Onodera T."/>
            <person name="Kojima S."/>
            <person name="Fushimi T."/>
            <person name="Abe N."/>
            <person name="Kamio Y."/>
            <person name="Yamazaki S."/>
            <person name="Fujita N."/>
        </authorList>
    </citation>
    <scope>NUCLEOTIDE SEQUENCE [LARGE SCALE GENOMIC DNA]</scope>
    <source>
        <strain evidence="2">NBRC 103574 / TAM6421</strain>
    </source>
</reference>
<sequence>MAWTFDTKRALAYVWENKGDGSLFDEHASYVNYTDKDRSTTGIAFNAGDNMPLVKYVPDLNDVWISLDYYNGGSYRWVQVFLNGNKSIGLKGTDDSTFFNFFGDEYAGVDGINTVLIHIDSLNDYAEIWINGVRGKKVFGTGLNNAPITSVSFSPSGWSSDYARRTINAMSNIIISSERIKTIVKFDTKRTVDSDWKYVWENKGDGSLFDEHTSYVNYTDKDRSITGIAFNAGDNAPLVKYVPNLNNIWISLDYYNGGIYRWVQVFLNGDKSIGLKGTDDNTFFNFFGDEYAGVDGINTVLIHIDSQDDYAEIWINGVAGKRINTTGLNGEPITSVSFSPSGYSSWYAYKTTNAMSNIIISSERIKFANDYNIDTVRRCVVEKNIELDTLRRVAFGTSIGSVEFSAGTSREKINTAEPSVATERAVFTDELEDYRYENAGFIEKTFAKGSTVECDTDKSQTGVAISSTQEITFPIKPSEQVWVRFDVYLADSESWLCIMQTTNHDNNGISLHCGENIDGCWINGIQYDEYNSLSEGFHQCLLHMTRATGEHDNYSWCDTDGQLVLYVDGKEFYNHRGNVNCGQLFDSLYAECEDGALLSNIIISNNELTFDDNTSAWGQWRMPSLTADGTLGTDNFACVYSRKASGWLDHPPKGYQLVTQGRDRSVGMEAGNSFTMYMADDVKVKRFLLDIKRDAKRHQKYLTGQGVPVTGYVEASNDGENFTKIVDWQIDDEIKKVVELPSNLQVYHYYRFYSNDDITIAHMNIDAIVCGGISKRITIDTARMVGRQADVVGDTSRTVIRTQTSSYSTERKHANIVVVEFDTYIGYTQDTSILVTLFGDTSKNIYRSYGGANDAARNIKNVHVVNADTVRNTSGNDMFSCDTSRRSVINARLKVDTCKSVGINTKLQVSTCTMIDGRVRVKFDTSVVMPTNISWAGKDGYANNGARLAKVDINIAENTVSDTIQLEIANCSLYPKDTMKGCLLDYEYNMLVKQTSTNGIMTTVQSMENIKLLTKTVMRYPDFDGSGKATSAGGGSQLVPRLSNRGVGGLDVTFYVDGGTVKKAPTTKATYHFNYLAGLLGLTPVALFDDFVPSNGCAYQMSTVMNLISNFFSWTKEVPWRQVNVFIRGNKIYAIQRGHEPNTVDISQMRHTRPVITRESVSIYKTWTKSPKKNINYTVDVDVDADTSTNGDVLGFSAGNTQCNISYDDNHRPVSMDTTGDDTHESVSYTYIGNQIVEWHTVYDSSENEIDTYCVYTTDIGNNHAMVSRSNGGSTFTTNMIRSMFLRPEVLNISASLENYRISYDCERNDTYGNMLKYESDSEENATPFPVEGDDINKRLFNEVVQYNSSKCKEQVTLDIVTSVRNGEPDYKHVIDFRDTLMLDGKKYYLQSNSVSLSTKEFRQSLSLVRWF</sequence>
<proteinExistence type="predicted"/>
<dbReference type="KEGG" id="sri:SELR_18110"/>